<keyword evidence="7" id="KW-0472">Membrane</keyword>
<dbReference type="PANTHER" id="PTHR33163:SF40">
    <property type="entry name" value="PROTEIN TIC 214"/>
    <property type="match status" value="1"/>
</dbReference>
<keyword evidence="9" id="KW-0813">Transport</keyword>
<dbReference type="PANTHER" id="PTHR33163">
    <property type="entry name" value="PROTEIN TIC 214-RELATED"/>
    <property type="match status" value="1"/>
</dbReference>
<evidence type="ECO:0000256" key="4">
    <source>
        <dbReference type="ARBA" id="ARBA00016640"/>
    </source>
</evidence>
<evidence type="ECO:0000313" key="11">
    <source>
        <dbReference type="EMBL" id="AYC21355.1"/>
    </source>
</evidence>
<accession>A0A385Y5D6</accession>
<comment type="similarity">
    <text evidence="2 9">Belongs to the TIC214 family.</text>
</comment>
<dbReference type="InterPro" id="IPR008896">
    <property type="entry name" value="TIC214"/>
</dbReference>
<geneLocation type="chloroplast" evidence="11"/>
<feature type="coiled-coil region" evidence="10">
    <location>
        <begin position="718"/>
        <end position="747"/>
    </location>
</feature>
<comment type="subunit">
    <text evidence="3 9">Part of the Tic complex.</text>
</comment>
<keyword evidence="6 9" id="KW-0653">Protein transport</keyword>
<proteinExistence type="inferred from homology"/>
<gene>
    <name evidence="11" type="primary">ycf1</name>
    <name evidence="9" type="synonym">TIC214</name>
</gene>
<keyword evidence="10" id="KW-0175">Coiled coil</keyword>
<dbReference type="GO" id="GO:0009706">
    <property type="term" value="C:chloroplast inner membrane"/>
    <property type="evidence" value="ECO:0007669"/>
    <property type="project" value="UniProtKB-SubCell"/>
</dbReference>
<protein>
    <recommendedName>
        <fullName evidence="4 9">Protein TIC 214</fullName>
    </recommendedName>
    <alternativeName>
        <fullName evidence="8 9">Translocon at the inner envelope membrane of chloroplasts 214</fullName>
    </alternativeName>
</protein>
<evidence type="ECO:0000256" key="5">
    <source>
        <dbReference type="ARBA" id="ARBA00022692"/>
    </source>
</evidence>
<evidence type="ECO:0000256" key="7">
    <source>
        <dbReference type="ARBA" id="ARBA00022989"/>
    </source>
</evidence>
<evidence type="ECO:0000256" key="2">
    <source>
        <dbReference type="ARBA" id="ARBA00009956"/>
    </source>
</evidence>
<evidence type="ECO:0000256" key="1">
    <source>
        <dbReference type="ARBA" id="ARBA00004446"/>
    </source>
</evidence>
<dbReference type="GO" id="GO:0015031">
    <property type="term" value="P:protein transport"/>
    <property type="evidence" value="ECO:0007669"/>
    <property type="project" value="UniProtKB-KW"/>
</dbReference>
<evidence type="ECO:0000256" key="9">
    <source>
        <dbReference type="RuleBase" id="RU364085"/>
    </source>
</evidence>
<keyword evidence="7" id="KW-1133">Transmembrane helix</keyword>
<evidence type="ECO:0000256" key="8">
    <source>
        <dbReference type="ARBA" id="ARBA00029978"/>
    </source>
</evidence>
<evidence type="ECO:0000256" key="10">
    <source>
        <dbReference type="SAM" id="Coils"/>
    </source>
</evidence>
<keyword evidence="5" id="KW-0812">Transmembrane</keyword>
<keyword evidence="9" id="KW-1001">Plastid inner membrane</keyword>
<keyword evidence="9 11" id="KW-0934">Plastid</keyword>
<sequence>MIFQYFLLSNLVSLCMKIINSVVLVGLYYGFLTTFSIGPSYLFLLRAQVMEEGTEKKVSATTGFFTGQLLMFISIYYAPLHLALGRPHTITVLALPYLLFHFFWNNDKHFFDYVSTTRNSMRNFNIQCVFLNNLIFQLFNHSLLPSSMLARLINIYMFRCNNKILFVTSSFVGWLIGHILFIKWLGLVLVWIRQNLSIRPNKYIRFNKYFLSELLNSMSRIFIIILFITCIYYLGKIPSPIFTKKLKETPKMEQRVESEEEILVNGKEDKFHLLLTGTAAGYKKRPVFEKSYINIININENSNKVLLKKNKTFINIFFDSNRWNRPFRYIKNTHFGGTFRNEMSQYFFQICKSDGKERIFFTYLPSLSFFFEMIKKKIYLTTYSTNELPNPWFYINKKKGKSLNNVFINRIEALNKEFISLNILETRTRLCNDHYKKEYISKIYDPFLNKSYQKKIYKNFLHPTPPKIMIENLINNFGINRIHGILILNTDYQEFEHIKNIFDKKPLSTEIVDLLTLLNKVIRESVSTNLNYKVIFLASEKIIVTKIFKYLLTQIITDVNYKKILKKSTIIKEISKKVLKWSYKLITELEQQSREYYEDAPIDHEISSRKFKDVVIFKANKENADSNKDINTLDQTDTDEVSLIHYSQQSDFRRDIIKGSMRSQRRKLVIYELFQANVHSPLFFDRIQKNPLFSFYIYELIKLNFRNWVVKDEKVKVLKYTEEQIKRKEKKEKNKRKENARIELAESWDNIPFAQGIRGCMLIIQSILRKYILLPLFIIIKNIVRIFLFQLPEWSEDFQEWDREIHVKCTYNGIPLSETEFPKNWLTDGIQIKILFPFYFKPWKKSKLGSYHKDLKKKYTQDDFCFLTVLGMEAKLPFGSPRKRVSFFKPIFIELKKIFVKLKKKYFRILIVFKEKKIKELSKVNRILSFRLIKVKTHESIKLKKEKYSLTSNNIINKSLSQIPSSSYTNYSFTEKKMMNLIDRTTKILNKIERIKKEKKKITSIKKNIIINDKKTNYNAKILKKRQILQQINDKLNCKLPFFFKFFIESIYTNIFLSSINIIKKNTEFFIKLKKKITDKSISKNDNKIKKEIVSKKNKNTIPFISKSLNNISNSKINSHTFNFYDLSYVSQAYVFYKLSQIQVSNFYKYKLIPFFIKHELKDYFEKQGIVQSKFRDNKLTHYKINQWKIWLRGYYQYNLSHIKWSRLTLTKKKWRNKIYQRHRIKSKILSKHQSYEYEIYKKDQLIDSKKRKELKVYSLSIKKGNYKKDYRYNLLSYNFLNYENKTEYFFYKYMFKENNKQNIYYMSKETFFGMIKKIPINNYLNLNNNLRKTDTLYMQKIADIKYFNWNLINFYFRQKVDIEDPIVININRKQNTKNSPIIYKKEISYFMITEKNLPNYNKGFLNWMEMNKKILKYPISNLEFWFFPEFVLFYNAYKKKPWLIPSKLLILNFKLKNKKINEKEKDSISQENLVYVLSQKKKIEEICVMSDVKKGKKKKQYKNKTEAELDFFLKRYLLFQLRWDDALNQRMINNIKVYCLLLRRIEQKKITISSIHKREMSLDIMFIKKNLTLTELIKKGVLIIESIRLYGKNDGQFFMYQTINISLIHRNRNKYQNNKKYQNKIYSFKNKFYKAISRHQRLTKNINKNSFSLIVPENILSFKHRRKFRILFFFYSNNTNDIDRNIVFCNKKSIKNNIQISTDNKNLNKEKNKLITLKHFIWPNYRLEDLACMNRYWFNTNNGSHLSMLRVHMYPRFKFSE</sequence>
<evidence type="ECO:0000256" key="3">
    <source>
        <dbReference type="ARBA" id="ARBA00011510"/>
    </source>
</evidence>
<name>A0A385Y5D6_9LAMI</name>
<comment type="function">
    <text evidence="9">Involved in protein precursor import into chloroplasts. May be part of an intermediate translocation complex acting as a protein-conducting channel at the inner envelope.</text>
</comment>
<keyword evidence="9 11" id="KW-0150">Chloroplast</keyword>
<organism evidence="11">
    <name type="scientific">Aphyllon uniflorum var. occidentale</name>
    <dbReference type="NCBI Taxonomy" id="1873190"/>
    <lineage>
        <taxon>Eukaryota</taxon>
        <taxon>Viridiplantae</taxon>
        <taxon>Streptophyta</taxon>
        <taxon>Embryophyta</taxon>
        <taxon>Tracheophyta</taxon>
        <taxon>Spermatophyta</taxon>
        <taxon>Magnoliopsida</taxon>
        <taxon>eudicotyledons</taxon>
        <taxon>Gunneridae</taxon>
        <taxon>Pentapetalae</taxon>
        <taxon>asterids</taxon>
        <taxon>lamiids</taxon>
        <taxon>Lamiales</taxon>
        <taxon>Orobanchaceae</taxon>
        <taxon>Orobancheae</taxon>
        <taxon>Aphyllon</taxon>
    </lineage>
</organism>
<comment type="subcellular location">
    <subcellularLocation>
        <location evidence="1">Plastid membrane</location>
        <topology evidence="1">Multi-pass membrane protein</topology>
    </subcellularLocation>
    <subcellularLocation>
        <location evidence="9">Plastid</location>
        <location evidence="9">Chloroplast inner membrane</location>
    </subcellularLocation>
</comment>
<dbReference type="EMBL" id="MH499250">
    <property type="protein sequence ID" value="AYC21355.1"/>
    <property type="molecule type" value="Genomic_DNA"/>
</dbReference>
<evidence type="ECO:0000256" key="6">
    <source>
        <dbReference type="ARBA" id="ARBA00022927"/>
    </source>
</evidence>
<reference evidence="11" key="1">
    <citation type="submission" date="2018-06" db="EMBL/GenBank/DDBJ databases">
        <title>Punctuated plastome reduction and host-parasite horizontal gene transfer in holoparasitic Aphyllon.</title>
        <authorList>
            <person name="Schneider A.C."/>
            <person name="Chun H."/>
            <person name="Stefanovic S."/>
            <person name="Baldwin B.G."/>
        </authorList>
    </citation>
    <scope>NUCLEOTIDE SEQUENCE</scope>
</reference>
<dbReference type="Pfam" id="PF05758">
    <property type="entry name" value="Ycf1"/>
    <property type="match status" value="1"/>
</dbReference>